<dbReference type="RefSeq" id="WP_089218690.1">
    <property type="nucleotide sequence ID" value="NZ_FZOS01000004.1"/>
</dbReference>
<dbReference type="NCBIfam" id="TIGR02595">
    <property type="entry name" value="PEP_CTERM"/>
    <property type="match status" value="1"/>
</dbReference>
<reference evidence="4" key="1">
    <citation type="submission" date="2017-06" db="EMBL/GenBank/DDBJ databases">
        <authorList>
            <person name="Varghese N."/>
            <person name="Submissions S."/>
        </authorList>
    </citation>
    <scope>NUCLEOTIDE SEQUENCE [LARGE SCALE GENOMIC DNA]</scope>
    <source>
        <strain evidence="4">LNB2</strain>
    </source>
</reference>
<dbReference type="NCBIfam" id="NF038126">
    <property type="entry name" value="PEP_CTERM_FxDxF"/>
    <property type="match status" value="1"/>
</dbReference>
<keyword evidence="1" id="KW-0732">Signal</keyword>
<accession>A0A239DL32</accession>
<keyword evidence="4" id="KW-1185">Reference proteome</keyword>
<dbReference type="Proteomes" id="UP000198281">
    <property type="component" value="Unassembled WGS sequence"/>
</dbReference>
<feature type="domain" description="Ice-binding protein C-terminal" evidence="2">
    <location>
        <begin position="151"/>
        <end position="174"/>
    </location>
</feature>
<evidence type="ECO:0000256" key="1">
    <source>
        <dbReference type="SAM" id="SignalP"/>
    </source>
</evidence>
<evidence type="ECO:0000313" key="4">
    <source>
        <dbReference type="Proteomes" id="UP000198281"/>
    </source>
</evidence>
<dbReference type="AlphaFoldDB" id="A0A239DL32"/>
<dbReference type="EMBL" id="FZOS01000004">
    <property type="protein sequence ID" value="SNS33170.1"/>
    <property type="molecule type" value="Genomic_DNA"/>
</dbReference>
<dbReference type="InterPro" id="IPR013424">
    <property type="entry name" value="Ice-binding_C"/>
</dbReference>
<proteinExistence type="predicted"/>
<protein>
    <submittedName>
        <fullName evidence="3">PEP-CTERM protein-sorting domain-containing protein</fullName>
    </submittedName>
</protein>
<evidence type="ECO:0000313" key="3">
    <source>
        <dbReference type="EMBL" id="SNS33170.1"/>
    </source>
</evidence>
<name>A0A239DL32_9SPHN</name>
<dbReference type="Pfam" id="PF07589">
    <property type="entry name" value="PEP-CTERM"/>
    <property type="match status" value="1"/>
</dbReference>
<evidence type="ECO:0000259" key="2">
    <source>
        <dbReference type="Pfam" id="PF07589"/>
    </source>
</evidence>
<feature type="chain" id="PRO_5012941130" evidence="1">
    <location>
        <begin position="24"/>
        <end position="184"/>
    </location>
</feature>
<feature type="signal peptide" evidence="1">
    <location>
        <begin position="1"/>
        <end position="23"/>
    </location>
</feature>
<dbReference type="NCBIfam" id="NF035944">
    <property type="entry name" value="PEPxxWA-CTERM"/>
    <property type="match status" value="1"/>
</dbReference>
<organism evidence="3 4">
    <name type="scientific">Edaphosphingomonas laterariae</name>
    <dbReference type="NCBI Taxonomy" id="861865"/>
    <lineage>
        <taxon>Bacteria</taxon>
        <taxon>Pseudomonadati</taxon>
        <taxon>Pseudomonadota</taxon>
        <taxon>Alphaproteobacteria</taxon>
        <taxon>Sphingomonadales</taxon>
        <taxon>Rhizorhabdaceae</taxon>
        <taxon>Edaphosphingomonas</taxon>
    </lineage>
</organism>
<sequence length="184" mass="19112">MKGILMAVVGVASAITFSPAAFAEDFVPGDPEFQVFGDITNGPVSATIGRSGILEGDFTDYYRFTIDQDGTGSGSLSTSTSALLSATDLDIISVMVNGLAATKTLSADGKSEFFDISSVPIAFGVLNTIEIVGFSRGNGSYGGNATFLPNAIPEPATWAMMITGFGLVGYGARRQRWTLKAAKA</sequence>
<gene>
    <name evidence="3" type="ORF">SAMN06295912_104169</name>
</gene>
<dbReference type="OrthoDB" id="9152028at2"/>